<dbReference type="GeneID" id="20667664"/>
<feature type="signal peptide" evidence="7">
    <location>
        <begin position="1"/>
        <end position="19"/>
    </location>
</feature>
<keyword evidence="3 7" id="KW-0134">Cell wall</keyword>
<dbReference type="GO" id="GO:0009277">
    <property type="term" value="C:fungal-type cell wall"/>
    <property type="evidence" value="ECO:0007669"/>
    <property type="project" value="InterPro"/>
</dbReference>
<evidence type="ECO:0000313" key="8">
    <source>
        <dbReference type="EMBL" id="ETW76631.1"/>
    </source>
</evidence>
<evidence type="ECO:0000256" key="4">
    <source>
        <dbReference type="ARBA" id="ARBA00022525"/>
    </source>
</evidence>
<comment type="subcellular location">
    <subcellularLocation>
        <location evidence="1 7">Secreted</location>
        <location evidence="1 7">Cell wall</location>
    </subcellularLocation>
</comment>
<dbReference type="AlphaFoldDB" id="W4JUQ3"/>
<dbReference type="PROSITE" id="PS00956">
    <property type="entry name" value="HYDROPHOBIN"/>
    <property type="match status" value="1"/>
</dbReference>
<keyword evidence="6 7" id="KW-1015">Disulfide bond</keyword>
<dbReference type="CDD" id="cd23507">
    <property type="entry name" value="hydrophobin_I"/>
    <property type="match status" value="1"/>
</dbReference>
<evidence type="ECO:0000256" key="1">
    <source>
        <dbReference type="ARBA" id="ARBA00004191"/>
    </source>
</evidence>
<feature type="chain" id="PRO_5013986272" description="Hydrophobin" evidence="7">
    <location>
        <begin position="20"/>
        <end position="113"/>
    </location>
</feature>
<gene>
    <name evidence="8" type="ORF">HETIRDRAFT_156762</name>
</gene>
<dbReference type="InParanoid" id="W4JUQ3"/>
<proteinExistence type="inferred from homology"/>
<comment type="similarity">
    <text evidence="2 7">Belongs to the fungal hydrophobin family.</text>
</comment>
<dbReference type="OrthoDB" id="4225815at2759"/>
<evidence type="ECO:0000256" key="7">
    <source>
        <dbReference type="RuleBase" id="RU365009"/>
    </source>
</evidence>
<evidence type="ECO:0000256" key="3">
    <source>
        <dbReference type="ARBA" id="ARBA00022512"/>
    </source>
</evidence>
<evidence type="ECO:0000256" key="5">
    <source>
        <dbReference type="ARBA" id="ARBA00022729"/>
    </source>
</evidence>
<keyword evidence="9" id="KW-1185">Reference proteome</keyword>
<dbReference type="Pfam" id="PF01185">
    <property type="entry name" value="Hydrophobin"/>
    <property type="match status" value="1"/>
</dbReference>
<evidence type="ECO:0000256" key="6">
    <source>
        <dbReference type="ARBA" id="ARBA00023157"/>
    </source>
</evidence>
<accession>W4JUQ3</accession>
<evidence type="ECO:0000256" key="2">
    <source>
        <dbReference type="ARBA" id="ARBA00010446"/>
    </source>
</evidence>
<name>W4JUQ3_HETIT</name>
<dbReference type="InterPro" id="IPR001338">
    <property type="entry name" value="Class_I_Hydrophobin"/>
</dbReference>
<keyword evidence="5 7" id="KW-0732">Signal</keyword>
<dbReference type="SMART" id="SM00075">
    <property type="entry name" value="HYDRO"/>
    <property type="match status" value="1"/>
</dbReference>
<reference evidence="8 9" key="1">
    <citation type="journal article" date="2012" name="New Phytol.">
        <title>Insight into trade-off between wood decay and parasitism from the genome of a fungal forest pathogen.</title>
        <authorList>
            <person name="Olson A."/>
            <person name="Aerts A."/>
            <person name="Asiegbu F."/>
            <person name="Belbahri L."/>
            <person name="Bouzid O."/>
            <person name="Broberg A."/>
            <person name="Canback B."/>
            <person name="Coutinho P.M."/>
            <person name="Cullen D."/>
            <person name="Dalman K."/>
            <person name="Deflorio G."/>
            <person name="van Diepen L.T."/>
            <person name="Dunand C."/>
            <person name="Duplessis S."/>
            <person name="Durling M."/>
            <person name="Gonthier P."/>
            <person name="Grimwood J."/>
            <person name="Fossdal C.G."/>
            <person name="Hansson D."/>
            <person name="Henrissat B."/>
            <person name="Hietala A."/>
            <person name="Himmelstrand K."/>
            <person name="Hoffmeister D."/>
            <person name="Hogberg N."/>
            <person name="James T.Y."/>
            <person name="Karlsson M."/>
            <person name="Kohler A."/>
            <person name="Kues U."/>
            <person name="Lee Y.H."/>
            <person name="Lin Y.C."/>
            <person name="Lind M."/>
            <person name="Lindquist E."/>
            <person name="Lombard V."/>
            <person name="Lucas S."/>
            <person name="Lunden K."/>
            <person name="Morin E."/>
            <person name="Murat C."/>
            <person name="Park J."/>
            <person name="Raffaello T."/>
            <person name="Rouze P."/>
            <person name="Salamov A."/>
            <person name="Schmutz J."/>
            <person name="Solheim H."/>
            <person name="Stahlberg J."/>
            <person name="Velez H."/>
            <person name="de Vries R.P."/>
            <person name="Wiebenga A."/>
            <person name="Woodward S."/>
            <person name="Yakovlev I."/>
            <person name="Garbelotto M."/>
            <person name="Martin F."/>
            <person name="Grigoriev I.V."/>
            <person name="Stenlid J."/>
        </authorList>
    </citation>
    <scope>NUCLEOTIDE SEQUENCE [LARGE SCALE GENOMIC DNA]</scope>
    <source>
        <strain evidence="8 9">TC 32-1</strain>
    </source>
</reference>
<dbReference type="GO" id="GO:0005199">
    <property type="term" value="F:structural constituent of cell wall"/>
    <property type="evidence" value="ECO:0007669"/>
    <property type="project" value="InterPro"/>
</dbReference>
<dbReference type="RefSeq" id="XP_009551517.1">
    <property type="nucleotide sequence ID" value="XM_009553222.1"/>
</dbReference>
<dbReference type="InterPro" id="IPR019778">
    <property type="entry name" value="Class_I_Hydrophobin_CS"/>
</dbReference>
<protein>
    <recommendedName>
        <fullName evidence="7">Hydrophobin</fullName>
    </recommendedName>
</protein>
<organism evidence="8 9">
    <name type="scientific">Heterobasidion irregulare (strain TC 32-1)</name>
    <dbReference type="NCBI Taxonomy" id="747525"/>
    <lineage>
        <taxon>Eukaryota</taxon>
        <taxon>Fungi</taxon>
        <taxon>Dikarya</taxon>
        <taxon>Basidiomycota</taxon>
        <taxon>Agaricomycotina</taxon>
        <taxon>Agaricomycetes</taxon>
        <taxon>Russulales</taxon>
        <taxon>Bondarzewiaceae</taxon>
        <taxon>Heterobasidion</taxon>
        <taxon>Heterobasidion annosum species complex</taxon>
    </lineage>
</organism>
<sequence>MFARLSLLSVLGLVLVAAAHPSPSTKRTGQCNTGKLNCCDTVGKSDDPSISKQLGLLGVVLQGLSVPVGLSCDPIDLIGVGDGSNCAQQPACCTGDVQNGLVNLGCTPINAGL</sequence>
<dbReference type="EMBL" id="KI925464">
    <property type="protein sequence ID" value="ETW76631.1"/>
    <property type="molecule type" value="Genomic_DNA"/>
</dbReference>
<evidence type="ECO:0000313" key="9">
    <source>
        <dbReference type="Proteomes" id="UP000030671"/>
    </source>
</evidence>
<dbReference type="Proteomes" id="UP000030671">
    <property type="component" value="Unassembled WGS sequence"/>
</dbReference>
<dbReference type="HOGENOM" id="CLU_105134_2_0_1"/>
<keyword evidence="4 7" id="KW-0964">Secreted</keyword>
<dbReference type="KEGG" id="hir:HETIRDRAFT_156762"/>